<evidence type="ECO:0000313" key="1">
    <source>
        <dbReference type="EMBL" id="MTV56309.1"/>
    </source>
</evidence>
<organism evidence="1 2">
    <name type="scientific">Pseudoduganella buxea</name>
    <dbReference type="NCBI Taxonomy" id="1949069"/>
    <lineage>
        <taxon>Bacteria</taxon>
        <taxon>Pseudomonadati</taxon>
        <taxon>Pseudomonadota</taxon>
        <taxon>Betaproteobacteria</taxon>
        <taxon>Burkholderiales</taxon>
        <taxon>Oxalobacteraceae</taxon>
        <taxon>Telluria group</taxon>
        <taxon>Pseudoduganella</taxon>
    </lineage>
</organism>
<dbReference type="Proteomes" id="UP000430634">
    <property type="component" value="Unassembled WGS sequence"/>
</dbReference>
<evidence type="ECO:0000313" key="2">
    <source>
        <dbReference type="Proteomes" id="UP000430634"/>
    </source>
</evidence>
<dbReference type="RefSeq" id="WP_155473533.1">
    <property type="nucleotide sequence ID" value="NZ_BMKG01000010.1"/>
</dbReference>
<sequence>MWAQLMQAMQSKLFPNGLGADTVFSAASVARAVNLNATDPGVTNFGVYSLGDIVPSNSPNYNPAPSGFVTSYTQFLDWIDLGGDSNPNLQSQLNIALDGDGGATPGLNAVQAGYNTVYSAAAAQYVLQKQAAATVGDTIAPFKSWVLTNYPQYAAAKNQLDGAQSKVDQLSNQLYGPGYQQVQLARQITGINGGAQDPTTQNAYNMQVTSATYVPPGSTAAVIGAAAAVSTSTTAQGVSSFVPLYSLDTAYAATYAEWQKASAAGTIGETFHFDSHSSDYDYKESGWNASAQASWHSFFWSASASSSSSAQTVSVDDSSSDFSVDVSFVGVKAFSITPGTWYQNGSLLSTYKDKLKPGAPDFFSDNGALARRASQIVLGFEPTITVKLSASDYSRLKSSWQTQESLSVGVGPFSFSGSGGADSSKDNIHYDDATSSIKIGPIQSTMPVLLGVVSSKV</sequence>
<name>A0A6I3T4G2_9BURK</name>
<reference evidence="1 2" key="1">
    <citation type="submission" date="2019-11" db="EMBL/GenBank/DDBJ databases">
        <title>Type strains purchased from KCTC, JCM and DSMZ.</title>
        <authorList>
            <person name="Lu H."/>
        </authorList>
    </citation>
    <scope>NUCLEOTIDE SEQUENCE [LARGE SCALE GENOMIC DNA]</scope>
    <source>
        <strain evidence="1 2">KCTC 52429</strain>
    </source>
</reference>
<proteinExistence type="predicted"/>
<dbReference type="OrthoDB" id="8951507at2"/>
<dbReference type="EMBL" id="WNKZ01000153">
    <property type="protein sequence ID" value="MTV56309.1"/>
    <property type="molecule type" value="Genomic_DNA"/>
</dbReference>
<comment type="caution">
    <text evidence="1">The sequence shown here is derived from an EMBL/GenBank/DDBJ whole genome shotgun (WGS) entry which is preliminary data.</text>
</comment>
<dbReference type="AlphaFoldDB" id="A0A6I3T4G2"/>
<gene>
    <name evidence="1" type="ORF">GM672_26645</name>
</gene>
<protein>
    <submittedName>
        <fullName evidence="1">Uncharacterized protein</fullName>
    </submittedName>
</protein>
<accession>A0A6I3T4G2</accession>